<accession>A0ABW4I9E6</accession>
<evidence type="ECO:0000313" key="3">
    <source>
        <dbReference type="Proteomes" id="UP001597118"/>
    </source>
</evidence>
<evidence type="ECO:0000313" key="2">
    <source>
        <dbReference type="EMBL" id="MFD1628919.1"/>
    </source>
</evidence>
<dbReference type="InterPro" id="IPR008964">
    <property type="entry name" value="Invasin/intimin_cell_adhesion"/>
</dbReference>
<dbReference type="SUPFAM" id="SSF49373">
    <property type="entry name" value="Invasin/intimin cell-adhesion fragments"/>
    <property type="match status" value="1"/>
</dbReference>
<dbReference type="Gene3D" id="3.40.50.1110">
    <property type="entry name" value="SGNH hydrolase"/>
    <property type="match status" value="1"/>
</dbReference>
<dbReference type="RefSeq" id="WP_379661302.1">
    <property type="nucleotide sequence ID" value="NZ_JBHUDG010000003.1"/>
</dbReference>
<proteinExistence type="predicted"/>
<reference evidence="3" key="1">
    <citation type="journal article" date="2019" name="Int. J. Syst. Evol. Microbiol.">
        <title>The Global Catalogue of Microorganisms (GCM) 10K type strain sequencing project: providing services to taxonomists for standard genome sequencing and annotation.</title>
        <authorList>
            <consortium name="The Broad Institute Genomics Platform"/>
            <consortium name="The Broad Institute Genome Sequencing Center for Infectious Disease"/>
            <person name="Wu L."/>
            <person name="Ma J."/>
        </authorList>
    </citation>
    <scope>NUCLEOTIDE SEQUENCE [LARGE SCALE GENOMIC DNA]</scope>
    <source>
        <strain evidence="3">CCUG 53762</strain>
    </source>
</reference>
<dbReference type="Pfam" id="PF02368">
    <property type="entry name" value="Big_2"/>
    <property type="match status" value="1"/>
</dbReference>
<protein>
    <submittedName>
        <fullName evidence="2">DUF4886 domain-containing protein</fullName>
    </submittedName>
</protein>
<sequence length="416" mass="45638">MKTLRYILTVFAFAAIVACGKSPDAEPSGQNDDNNTSPPVLVSEITLNQKEATLFKEGTISLTATIAPENADNKEIYWNSSAPNIASVNNKGEVTAHSEGETIITALTADQSKYATCKITVRGLYSILFIGNSYTQEGIETHFLNLLHQTDVRNKVRITWMHKFGLTIKGHNTTYATDKSYNRHRYAPGSSDWTRDNGEACLQDVLKGTEFDLIVLQENPVSQEGWEWNSTRKSEVEELINKIKSDQKGQPKFACIMGQAYADPNKVPAGYNTNAKNILTNSFGGKQINMYHAIIGHTQGMIAAIPFEFVIPWGTTLQNLRTSSLNSTHKMDMTTNGVFADLGVGRYAAACTVFESIFTPVFGINLDGVTYTDNTSLSQDTGNSKYKTAITSQSAAIGLNAARLAIKKPYEISVID</sequence>
<dbReference type="InterPro" id="IPR036514">
    <property type="entry name" value="SGNH_hydro_sf"/>
</dbReference>
<feature type="domain" description="BIG2" evidence="1">
    <location>
        <begin position="41"/>
        <end position="118"/>
    </location>
</feature>
<dbReference type="PROSITE" id="PS51257">
    <property type="entry name" value="PROKAR_LIPOPROTEIN"/>
    <property type="match status" value="1"/>
</dbReference>
<evidence type="ECO:0000259" key="1">
    <source>
        <dbReference type="SMART" id="SM00635"/>
    </source>
</evidence>
<dbReference type="Proteomes" id="UP001597118">
    <property type="component" value="Unassembled WGS sequence"/>
</dbReference>
<name>A0ABW4I9E6_9SPHI</name>
<dbReference type="Pfam" id="PF16227">
    <property type="entry name" value="DUF4886"/>
    <property type="match status" value="1"/>
</dbReference>
<dbReference type="InterPro" id="IPR032616">
    <property type="entry name" value="DUF4886"/>
</dbReference>
<gene>
    <name evidence="2" type="ORF">ACFSAH_03470</name>
</gene>
<dbReference type="Gene3D" id="2.60.40.1080">
    <property type="match status" value="1"/>
</dbReference>
<dbReference type="InterPro" id="IPR003343">
    <property type="entry name" value="Big_2"/>
</dbReference>
<dbReference type="SMART" id="SM00635">
    <property type="entry name" value="BID_2"/>
    <property type="match status" value="1"/>
</dbReference>
<comment type="caution">
    <text evidence="2">The sequence shown here is derived from an EMBL/GenBank/DDBJ whole genome shotgun (WGS) entry which is preliminary data.</text>
</comment>
<organism evidence="2 3">
    <name type="scientific">Pseudopedobacter beijingensis</name>
    <dbReference type="NCBI Taxonomy" id="1207056"/>
    <lineage>
        <taxon>Bacteria</taxon>
        <taxon>Pseudomonadati</taxon>
        <taxon>Bacteroidota</taxon>
        <taxon>Sphingobacteriia</taxon>
        <taxon>Sphingobacteriales</taxon>
        <taxon>Sphingobacteriaceae</taxon>
        <taxon>Pseudopedobacter</taxon>
    </lineage>
</organism>
<keyword evidence="3" id="KW-1185">Reference proteome</keyword>
<dbReference type="EMBL" id="JBHUDG010000003">
    <property type="protein sequence ID" value="MFD1628919.1"/>
    <property type="molecule type" value="Genomic_DNA"/>
</dbReference>